<evidence type="ECO:0000313" key="1">
    <source>
        <dbReference type="EMBL" id="GGF91100.1"/>
    </source>
</evidence>
<dbReference type="Proteomes" id="UP000654257">
    <property type="component" value="Unassembled WGS sequence"/>
</dbReference>
<evidence type="ECO:0000313" key="2">
    <source>
        <dbReference type="Proteomes" id="UP000654257"/>
    </source>
</evidence>
<reference evidence="1" key="1">
    <citation type="journal article" date="2014" name="Int. J. Syst. Evol. Microbiol.">
        <title>Complete genome sequence of Corynebacterium casei LMG S-19264T (=DSM 44701T), isolated from a smear-ripened cheese.</title>
        <authorList>
            <consortium name="US DOE Joint Genome Institute (JGI-PGF)"/>
            <person name="Walter F."/>
            <person name="Albersmeier A."/>
            <person name="Kalinowski J."/>
            <person name="Ruckert C."/>
        </authorList>
    </citation>
    <scope>NUCLEOTIDE SEQUENCE</scope>
    <source>
        <strain evidence="1">CCM 7905</strain>
    </source>
</reference>
<name>A0A917CMJ2_9NOCA</name>
<proteinExistence type="predicted"/>
<dbReference type="AlphaFoldDB" id="A0A917CMJ2"/>
<protein>
    <submittedName>
        <fullName evidence="1">Uncharacterized protein</fullName>
    </submittedName>
</protein>
<keyword evidence="2" id="KW-1185">Reference proteome</keyword>
<accession>A0A917CMJ2</accession>
<dbReference type="EMBL" id="BMCU01000001">
    <property type="protein sequence ID" value="GGF91100.1"/>
    <property type="molecule type" value="Genomic_DNA"/>
</dbReference>
<gene>
    <name evidence="1" type="ORF">GCM10007304_01290</name>
</gene>
<organism evidence="1 2">
    <name type="scientific">Rhodococcoides trifolii</name>
    <dbReference type="NCBI Taxonomy" id="908250"/>
    <lineage>
        <taxon>Bacteria</taxon>
        <taxon>Bacillati</taxon>
        <taxon>Actinomycetota</taxon>
        <taxon>Actinomycetes</taxon>
        <taxon>Mycobacteriales</taxon>
        <taxon>Nocardiaceae</taxon>
        <taxon>Rhodococcoides</taxon>
    </lineage>
</organism>
<reference evidence="1" key="2">
    <citation type="submission" date="2020-09" db="EMBL/GenBank/DDBJ databases">
        <authorList>
            <person name="Sun Q."/>
            <person name="Sedlacek I."/>
        </authorList>
    </citation>
    <scope>NUCLEOTIDE SEQUENCE</scope>
    <source>
        <strain evidence="1">CCM 7905</strain>
    </source>
</reference>
<comment type="caution">
    <text evidence="1">The sequence shown here is derived from an EMBL/GenBank/DDBJ whole genome shotgun (WGS) entry which is preliminary data.</text>
</comment>
<sequence>MQRGRGFESNGYVSVRLPSLIADEPVQVAGERLRGELAVLGQLLVIGLVDRDDVGIGGEEVTSVELFDLVGRFLLQRCFDLLRHDTTAEYAGKGVADGSLELPFEPLDHSHD</sequence>